<reference evidence="5 6" key="1">
    <citation type="submission" date="2017-07" db="EMBL/GenBank/DDBJ databases">
        <title>First draft Genome Sequence of Nocardia cerradoensis isolated from human infection.</title>
        <authorList>
            <person name="Carrasco G."/>
        </authorList>
    </citation>
    <scope>NUCLEOTIDE SEQUENCE [LARGE SCALE GENOMIC DNA]</scope>
    <source>
        <strain evidence="5 6">CNM20130759</strain>
    </source>
</reference>
<gene>
    <name evidence="5" type="primary">betI_6</name>
    <name evidence="5" type="ORF">B7C42_02453</name>
</gene>
<feature type="DNA-binding region" description="H-T-H motif" evidence="2">
    <location>
        <begin position="68"/>
        <end position="87"/>
    </location>
</feature>
<dbReference type="InterPro" id="IPR001647">
    <property type="entry name" value="HTH_TetR"/>
</dbReference>
<dbReference type="GO" id="GO:0000976">
    <property type="term" value="F:transcription cis-regulatory region binding"/>
    <property type="evidence" value="ECO:0007669"/>
    <property type="project" value="TreeGrafter"/>
</dbReference>
<sequence length="263" mass="28254">MESGNSIHQKPVFWQESMPELRPCHNRTVTAQRTYGGISAAERRAGRRAALLDAALEIIGTQGVDKLTVAGLCAQAGLNERYYYEQFTGRDAVLTALFDGIAEELASAIVQALQEVAGGSAADTPSAARENAANPSARRMRPETRTMAHAAVAAGIHVLTDDPRKAQVALAVSASTPELRSRTLQTIASFANLVAARGIDFYALSTPTPDPAIGFRATYLVGGLVQTLTSWLQGDIDMTREQLIDETTDVFVLLGEDLAQRLR</sequence>
<dbReference type="Gene3D" id="1.10.357.10">
    <property type="entry name" value="Tetracycline Repressor, domain 2"/>
    <property type="match status" value="1"/>
</dbReference>
<dbReference type="InterPro" id="IPR009057">
    <property type="entry name" value="Homeodomain-like_sf"/>
</dbReference>
<dbReference type="Pfam" id="PF00440">
    <property type="entry name" value="TetR_N"/>
    <property type="match status" value="1"/>
</dbReference>
<comment type="caution">
    <text evidence="5">The sequence shown here is derived from an EMBL/GenBank/DDBJ whole genome shotgun (WGS) entry which is preliminary data.</text>
</comment>
<evidence type="ECO:0000256" key="2">
    <source>
        <dbReference type="PROSITE-ProRule" id="PRU00335"/>
    </source>
</evidence>
<accession>A0A231H8Z6</accession>
<dbReference type="PANTHER" id="PTHR30055:SF226">
    <property type="entry name" value="HTH-TYPE TRANSCRIPTIONAL REGULATOR PKSA"/>
    <property type="match status" value="1"/>
</dbReference>
<dbReference type="AlphaFoldDB" id="A0A231H8Z6"/>
<feature type="domain" description="HTH tetR-type" evidence="4">
    <location>
        <begin position="45"/>
        <end position="105"/>
    </location>
</feature>
<dbReference type="Proteomes" id="UP000215506">
    <property type="component" value="Unassembled WGS sequence"/>
</dbReference>
<evidence type="ECO:0000259" key="4">
    <source>
        <dbReference type="PROSITE" id="PS50977"/>
    </source>
</evidence>
<dbReference type="GO" id="GO:0003700">
    <property type="term" value="F:DNA-binding transcription factor activity"/>
    <property type="evidence" value="ECO:0007669"/>
    <property type="project" value="TreeGrafter"/>
</dbReference>
<evidence type="ECO:0000313" key="6">
    <source>
        <dbReference type="Proteomes" id="UP000215506"/>
    </source>
</evidence>
<keyword evidence="6" id="KW-1185">Reference proteome</keyword>
<evidence type="ECO:0000256" key="3">
    <source>
        <dbReference type="SAM" id="MobiDB-lite"/>
    </source>
</evidence>
<dbReference type="PROSITE" id="PS50977">
    <property type="entry name" value="HTH_TETR_2"/>
    <property type="match status" value="1"/>
</dbReference>
<protein>
    <submittedName>
        <fullName evidence="5">HTH-type transcriptional regulator BetI</fullName>
    </submittedName>
</protein>
<dbReference type="PANTHER" id="PTHR30055">
    <property type="entry name" value="HTH-TYPE TRANSCRIPTIONAL REGULATOR RUTR"/>
    <property type="match status" value="1"/>
</dbReference>
<dbReference type="SUPFAM" id="SSF46689">
    <property type="entry name" value="Homeodomain-like"/>
    <property type="match status" value="1"/>
</dbReference>
<name>A0A231H8Z6_9NOCA</name>
<keyword evidence="1 2" id="KW-0238">DNA-binding</keyword>
<dbReference type="InterPro" id="IPR050109">
    <property type="entry name" value="HTH-type_TetR-like_transc_reg"/>
</dbReference>
<evidence type="ECO:0000256" key="1">
    <source>
        <dbReference type="ARBA" id="ARBA00023125"/>
    </source>
</evidence>
<evidence type="ECO:0000313" key="5">
    <source>
        <dbReference type="EMBL" id="OXR45328.1"/>
    </source>
</evidence>
<feature type="region of interest" description="Disordered" evidence="3">
    <location>
        <begin position="120"/>
        <end position="142"/>
    </location>
</feature>
<proteinExistence type="predicted"/>
<dbReference type="EMBL" id="NGAF01000004">
    <property type="protein sequence ID" value="OXR45328.1"/>
    <property type="molecule type" value="Genomic_DNA"/>
</dbReference>
<organism evidence="5 6">
    <name type="scientific">Nocardia cerradoensis</name>
    <dbReference type="NCBI Taxonomy" id="85688"/>
    <lineage>
        <taxon>Bacteria</taxon>
        <taxon>Bacillati</taxon>
        <taxon>Actinomycetota</taxon>
        <taxon>Actinomycetes</taxon>
        <taxon>Mycobacteriales</taxon>
        <taxon>Nocardiaceae</taxon>
        <taxon>Nocardia</taxon>
    </lineage>
</organism>